<dbReference type="InterPro" id="IPR038765">
    <property type="entry name" value="Papain-like_cys_pep_sf"/>
</dbReference>
<sequence>MKKRWTAAALVLALVLALWVPGVQAAGGRVPIYLGDMEVDYMAEEILSELSIAGKTAKEQIALVYDWIIDNFHREGTAETAYFTDAELSEANNGAFGQAKREARNRGELVLRPDFETVSTVLPGGMMVFSVDSFLYLRTVAREIMMGRVGTCAHYAAALAVLLGHLGFDCRVIEGSFLSNGQWVEHKWNYVLLDGQYYWLDVRMDQSFSASGAGSRNFFLVADTDQWAERHQWDHGYSDWLSANAAEIEAQYQAEIAEAAGPWSRCSDWAKPYLEKADAAGLIPDTMAGADFTAGITRAEFAAVAVRLYQALGGKMPAAGGASPFSDTQDADVLAAFALGIVQGVGGGRYAPSSTLTRAQAMTMLGRVYELLATGAVGDGSSLPAESEPFVDDGDIAAWAKHYVYFFVANGVVDGMGGNRFAPNGTMTREQALKVAALAVETLGSTL</sequence>
<protein>
    <submittedName>
        <fullName evidence="4">S-layer homology domain-containing protein</fullName>
    </submittedName>
</protein>
<keyword evidence="2" id="KW-0732">Signal</keyword>
<feature type="domain" description="SLH" evidence="3">
    <location>
        <begin position="387"/>
        <end position="447"/>
    </location>
</feature>
<proteinExistence type="predicted"/>
<dbReference type="EMBL" id="DVGD01000030">
    <property type="protein sequence ID" value="HIR08968.1"/>
    <property type="molecule type" value="Genomic_DNA"/>
</dbReference>
<name>A0A9D1A6S3_9FIRM</name>
<feature type="signal peptide" evidence="2">
    <location>
        <begin position="1"/>
        <end position="25"/>
    </location>
</feature>
<accession>A0A9D1A6S3</accession>
<dbReference type="AlphaFoldDB" id="A0A9D1A6S3"/>
<dbReference type="Proteomes" id="UP000824258">
    <property type="component" value="Unassembled WGS sequence"/>
</dbReference>
<evidence type="ECO:0000313" key="5">
    <source>
        <dbReference type="Proteomes" id="UP000824258"/>
    </source>
</evidence>
<evidence type="ECO:0000256" key="1">
    <source>
        <dbReference type="ARBA" id="ARBA00022737"/>
    </source>
</evidence>
<evidence type="ECO:0000313" key="4">
    <source>
        <dbReference type="EMBL" id="HIR08968.1"/>
    </source>
</evidence>
<dbReference type="Pfam" id="PF01841">
    <property type="entry name" value="Transglut_core"/>
    <property type="match status" value="1"/>
</dbReference>
<dbReference type="Pfam" id="PF00395">
    <property type="entry name" value="SLH"/>
    <property type="match status" value="2"/>
</dbReference>
<evidence type="ECO:0000256" key="2">
    <source>
        <dbReference type="SAM" id="SignalP"/>
    </source>
</evidence>
<dbReference type="SUPFAM" id="SSF54001">
    <property type="entry name" value="Cysteine proteinases"/>
    <property type="match status" value="1"/>
</dbReference>
<dbReference type="InterPro" id="IPR001119">
    <property type="entry name" value="SLH_dom"/>
</dbReference>
<dbReference type="PROSITE" id="PS51272">
    <property type="entry name" value="SLH"/>
    <property type="match status" value="2"/>
</dbReference>
<reference evidence="4" key="1">
    <citation type="submission" date="2020-10" db="EMBL/GenBank/DDBJ databases">
        <authorList>
            <person name="Gilroy R."/>
        </authorList>
    </citation>
    <scope>NUCLEOTIDE SEQUENCE</scope>
    <source>
        <strain evidence="4">ChiHjej9B8-7071</strain>
    </source>
</reference>
<dbReference type="Gene3D" id="3.10.620.30">
    <property type="match status" value="1"/>
</dbReference>
<gene>
    <name evidence="4" type="ORF">IAA70_01045</name>
</gene>
<evidence type="ECO:0000259" key="3">
    <source>
        <dbReference type="PROSITE" id="PS51272"/>
    </source>
</evidence>
<reference evidence="4" key="2">
    <citation type="journal article" date="2021" name="PeerJ">
        <title>Extensive microbial diversity within the chicken gut microbiome revealed by metagenomics and culture.</title>
        <authorList>
            <person name="Gilroy R."/>
            <person name="Ravi A."/>
            <person name="Getino M."/>
            <person name="Pursley I."/>
            <person name="Horton D.L."/>
            <person name="Alikhan N.F."/>
            <person name="Baker D."/>
            <person name="Gharbi K."/>
            <person name="Hall N."/>
            <person name="Watson M."/>
            <person name="Adriaenssens E.M."/>
            <person name="Foster-Nyarko E."/>
            <person name="Jarju S."/>
            <person name="Secka A."/>
            <person name="Antonio M."/>
            <person name="Oren A."/>
            <person name="Chaudhuri R.R."/>
            <person name="La Ragione R."/>
            <person name="Hildebrand F."/>
            <person name="Pallen M.J."/>
        </authorList>
    </citation>
    <scope>NUCLEOTIDE SEQUENCE</scope>
    <source>
        <strain evidence="4">ChiHjej9B8-7071</strain>
    </source>
</reference>
<organism evidence="4 5">
    <name type="scientific">Candidatus Avoscillospira stercoripullorum</name>
    <dbReference type="NCBI Taxonomy" id="2840709"/>
    <lineage>
        <taxon>Bacteria</taxon>
        <taxon>Bacillati</taxon>
        <taxon>Bacillota</taxon>
        <taxon>Clostridia</taxon>
        <taxon>Eubacteriales</taxon>
        <taxon>Oscillospiraceae</taxon>
        <taxon>Oscillospiraceae incertae sedis</taxon>
        <taxon>Candidatus Avoscillospira</taxon>
    </lineage>
</organism>
<comment type="caution">
    <text evidence="4">The sequence shown here is derived from an EMBL/GenBank/DDBJ whole genome shotgun (WGS) entry which is preliminary data.</text>
</comment>
<keyword evidence="1" id="KW-0677">Repeat</keyword>
<feature type="chain" id="PRO_5039198571" evidence="2">
    <location>
        <begin position="26"/>
        <end position="447"/>
    </location>
</feature>
<feature type="domain" description="SLH" evidence="3">
    <location>
        <begin position="316"/>
        <end position="379"/>
    </location>
</feature>
<dbReference type="InterPro" id="IPR002931">
    <property type="entry name" value="Transglutaminase-like"/>
</dbReference>